<feature type="transmembrane region" description="Helical" evidence="11">
    <location>
        <begin position="95"/>
        <end position="116"/>
    </location>
</feature>
<evidence type="ECO:0000313" key="13">
    <source>
        <dbReference type="EMBL" id="KAA0192876.1"/>
    </source>
</evidence>
<name>A0A8E0RT47_9TREM</name>
<dbReference type="OrthoDB" id="5957871at2759"/>
<accession>A0A8E0RT47</accession>
<evidence type="ECO:0000256" key="5">
    <source>
        <dbReference type="ARBA" id="ARBA00023040"/>
    </source>
</evidence>
<dbReference type="InterPro" id="IPR000276">
    <property type="entry name" value="GPCR_Rhodpsn"/>
</dbReference>
<keyword evidence="8 9" id="KW-0807">Transducer</keyword>
<dbReference type="GO" id="GO:0005886">
    <property type="term" value="C:plasma membrane"/>
    <property type="evidence" value="ECO:0007669"/>
    <property type="project" value="UniProtKB-SubCell"/>
</dbReference>
<keyword evidence="4 11" id="KW-1133">Transmembrane helix</keyword>
<reference evidence="13" key="1">
    <citation type="submission" date="2019-05" db="EMBL/GenBank/DDBJ databases">
        <title>Annotation for the trematode Fasciolopsis buski.</title>
        <authorList>
            <person name="Choi Y.-J."/>
        </authorList>
    </citation>
    <scope>NUCLEOTIDE SEQUENCE</scope>
    <source>
        <strain evidence="13">HT</strain>
        <tissue evidence="13">Whole worm</tissue>
    </source>
</reference>
<feature type="transmembrane region" description="Helical" evidence="11">
    <location>
        <begin position="136"/>
        <end position="158"/>
    </location>
</feature>
<protein>
    <submittedName>
        <fullName evidence="13">5-hydroxytryptamine receptor</fullName>
    </submittedName>
</protein>
<keyword evidence="14" id="KW-1185">Reference proteome</keyword>
<dbReference type="GO" id="GO:0004930">
    <property type="term" value="F:G protein-coupled receptor activity"/>
    <property type="evidence" value="ECO:0007669"/>
    <property type="project" value="UniProtKB-KW"/>
</dbReference>
<evidence type="ECO:0000256" key="1">
    <source>
        <dbReference type="ARBA" id="ARBA00004651"/>
    </source>
</evidence>
<proteinExistence type="inferred from homology"/>
<dbReference type="SUPFAM" id="SSF81321">
    <property type="entry name" value="Family A G protein-coupled receptor-like"/>
    <property type="match status" value="1"/>
</dbReference>
<evidence type="ECO:0000256" key="11">
    <source>
        <dbReference type="SAM" id="Phobius"/>
    </source>
</evidence>
<comment type="caution">
    <text evidence="13">The sequence shown here is derived from an EMBL/GenBank/DDBJ whole genome shotgun (WGS) entry which is preliminary data.</text>
</comment>
<keyword evidence="3 9" id="KW-0812">Transmembrane</keyword>
<keyword evidence="5 9" id="KW-0297">G-protein coupled receptor</keyword>
<dbReference type="Proteomes" id="UP000728185">
    <property type="component" value="Unassembled WGS sequence"/>
</dbReference>
<dbReference type="PANTHER" id="PTHR24248">
    <property type="entry name" value="ADRENERGIC RECEPTOR-RELATED G-PROTEIN COUPLED RECEPTOR"/>
    <property type="match status" value="1"/>
</dbReference>
<feature type="transmembrane region" description="Helical" evidence="11">
    <location>
        <begin position="54"/>
        <end position="75"/>
    </location>
</feature>
<dbReference type="Pfam" id="PF00001">
    <property type="entry name" value="7tm_1"/>
    <property type="match status" value="2"/>
</dbReference>
<keyword evidence="2" id="KW-1003">Cell membrane</keyword>
<dbReference type="EMBL" id="LUCM01005392">
    <property type="protein sequence ID" value="KAA0192876.1"/>
    <property type="molecule type" value="Genomic_DNA"/>
</dbReference>
<dbReference type="GO" id="GO:0043410">
    <property type="term" value="P:positive regulation of MAPK cascade"/>
    <property type="evidence" value="ECO:0007669"/>
    <property type="project" value="TreeGrafter"/>
</dbReference>
<evidence type="ECO:0000256" key="10">
    <source>
        <dbReference type="SAM" id="MobiDB-lite"/>
    </source>
</evidence>
<evidence type="ECO:0000256" key="4">
    <source>
        <dbReference type="ARBA" id="ARBA00022989"/>
    </source>
</evidence>
<evidence type="ECO:0000256" key="6">
    <source>
        <dbReference type="ARBA" id="ARBA00023136"/>
    </source>
</evidence>
<sequence>MHYENVTLATFNPKYGIVHIILTAILLGIIIICTVIGNMFVVAAILLDRNLQRVSNYLILSLAIADLMVATLVMPMSALNEVSDKWWLGVSLCDIWTVMDVLCCTASILHLVAIAIDRYWAITKLNYVRTRTTKPILLMIAIVWVTALGISLPTRFHYSRNEYQVLVEGQCQINDDYAFTIISTVGAFYLPMAFLIGVYAKIYQAAQKRIRKRRFRISTVNPLMYGSQKQGNGLREKNSEKSVGESWRAHIKAKLAMISRLKTTSWKRKQLHGEFTRVSYETGFADQTEDTSEHDVSITFNDDFSPTSNNSSSFCSSSNQKSSLSGTSDCYFGTQVTSTRVTVPIGKINQECHSPIKCSPNCKPIVVSEENHHMEPQNSALGPVLICSAKAESTKQDSDFQQAEEMNEDLVAKSKPITMSRLPFLPKYSSSEYDSSSDYSRLTVEQEWENETFPCSVSHSDLSIVLRRKALFDSDSDTISNVSHINGTFDQTNGAKEVLPKQSSSFHQYELVTSPLVIEFNLCSESGSGSTLHKSIPSTQSVSPRPTGLCLTDRGAVFPCSPFLYSSQSTPSVHSVNTNRSLSSDSDFTNGSSESGLEAPARKFNCGPEEDTGSLYRLAQHSEQMITSPLVPNGYLASRNNFYSEKQQTAVKPSQKDKVNESNQMISPKPSLTQNSRSQLDTVQNKPFATTAPVNEIPAATNAVLNRIVNSPETLTMNRDTSKSPLFREPNQTCLTASHVTLAYKTNHIKISHETATNHVAAAFPGANNAILEAEHHRERVESRRERKAARTLAIITGCFILCWFPFFARALYAPFCMPTCSLPSWVESLLLWLGYLNSLLNPVLYTVFSPDFRSAFKKIVCGRLSIRAN</sequence>
<feature type="region of interest" description="Disordered" evidence="10">
    <location>
        <begin position="646"/>
        <end position="677"/>
    </location>
</feature>
<dbReference type="CDD" id="cd15331">
    <property type="entry name" value="7tmA_5-HT1A_invertebrates"/>
    <property type="match status" value="1"/>
</dbReference>
<dbReference type="AlphaFoldDB" id="A0A8E0RT47"/>
<keyword evidence="7 9" id="KW-0675">Receptor</keyword>
<organism evidence="13 14">
    <name type="scientific">Fasciolopsis buskii</name>
    <dbReference type="NCBI Taxonomy" id="27845"/>
    <lineage>
        <taxon>Eukaryota</taxon>
        <taxon>Metazoa</taxon>
        <taxon>Spiralia</taxon>
        <taxon>Lophotrochozoa</taxon>
        <taxon>Platyhelminthes</taxon>
        <taxon>Trematoda</taxon>
        <taxon>Digenea</taxon>
        <taxon>Plagiorchiida</taxon>
        <taxon>Echinostomata</taxon>
        <taxon>Echinostomatoidea</taxon>
        <taxon>Fasciolidae</taxon>
        <taxon>Fasciolopsis</taxon>
    </lineage>
</organism>
<evidence type="ECO:0000256" key="9">
    <source>
        <dbReference type="RuleBase" id="RU000688"/>
    </source>
</evidence>
<evidence type="ECO:0000256" key="3">
    <source>
        <dbReference type="ARBA" id="ARBA00022692"/>
    </source>
</evidence>
<feature type="transmembrane region" description="Helical" evidence="11">
    <location>
        <begin position="178"/>
        <end position="203"/>
    </location>
</feature>
<feature type="region of interest" description="Disordered" evidence="10">
    <location>
        <begin position="568"/>
        <end position="605"/>
    </location>
</feature>
<feature type="compositionally biased region" description="Polar residues" evidence="10">
    <location>
        <begin position="661"/>
        <end position="677"/>
    </location>
</feature>
<dbReference type="InterPro" id="IPR017452">
    <property type="entry name" value="GPCR_Rhodpsn_7TM"/>
</dbReference>
<evidence type="ECO:0000259" key="12">
    <source>
        <dbReference type="PROSITE" id="PS50262"/>
    </source>
</evidence>
<dbReference type="Gene3D" id="1.20.1070.10">
    <property type="entry name" value="Rhodopsin 7-helix transmembrane proteins"/>
    <property type="match status" value="2"/>
</dbReference>
<dbReference type="PRINTS" id="PR00237">
    <property type="entry name" value="GPCRRHODOPSN"/>
</dbReference>
<feature type="compositionally biased region" description="Polar residues" evidence="10">
    <location>
        <begin position="568"/>
        <end position="595"/>
    </location>
</feature>
<dbReference type="PROSITE" id="PS50262">
    <property type="entry name" value="G_PROTEIN_RECEP_F1_2"/>
    <property type="match status" value="1"/>
</dbReference>
<feature type="domain" description="G-protein coupled receptors family 1 profile" evidence="12">
    <location>
        <begin position="37"/>
        <end position="846"/>
    </location>
</feature>
<dbReference type="PROSITE" id="PS00237">
    <property type="entry name" value="G_PROTEIN_RECEP_F1_1"/>
    <property type="match status" value="1"/>
</dbReference>
<feature type="transmembrane region" description="Helical" evidence="11">
    <location>
        <begin position="789"/>
        <end position="809"/>
    </location>
</feature>
<comment type="similarity">
    <text evidence="9">Belongs to the G-protein coupled receptor 1 family.</text>
</comment>
<feature type="transmembrane region" description="Helical" evidence="11">
    <location>
        <begin position="829"/>
        <end position="849"/>
    </location>
</feature>
<evidence type="ECO:0000256" key="8">
    <source>
        <dbReference type="ARBA" id="ARBA00023224"/>
    </source>
</evidence>
<evidence type="ECO:0000256" key="2">
    <source>
        <dbReference type="ARBA" id="ARBA00022475"/>
    </source>
</evidence>
<dbReference type="GO" id="GO:0071880">
    <property type="term" value="P:adenylate cyclase-activating adrenergic receptor signaling pathway"/>
    <property type="evidence" value="ECO:0007669"/>
    <property type="project" value="TreeGrafter"/>
</dbReference>
<dbReference type="PANTHER" id="PTHR24248:SF200">
    <property type="entry name" value="5-HYDROXYTRYPTAMINE RECEPTOR 1B-LIKE ISOFORM X1"/>
    <property type="match status" value="1"/>
</dbReference>
<gene>
    <name evidence="13" type="ORF">FBUS_05159</name>
</gene>
<evidence type="ECO:0000256" key="7">
    <source>
        <dbReference type="ARBA" id="ARBA00023170"/>
    </source>
</evidence>
<comment type="subcellular location">
    <subcellularLocation>
        <location evidence="1">Cell membrane</location>
        <topology evidence="1">Multi-pass membrane protein</topology>
    </subcellularLocation>
</comment>
<evidence type="ECO:0000313" key="14">
    <source>
        <dbReference type="Proteomes" id="UP000728185"/>
    </source>
</evidence>
<keyword evidence="6 11" id="KW-0472">Membrane</keyword>
<feature type="transmembrane region" description="Helical" evidence="11">
    <location>
        <begin position="20"/>
        <end position="47"/>
    </location>
</feature>